<reference evidence="1 2" key="1">
    <citation type="journal article" date="2018" name="Sci. Rep.">
        <title>Genomic signatures of local adaptation to the degree of environmental predictability in rotifers.</title>
        <authorList>
            <person name="Franch-Gras L."/>
            <person name="Hahn C."/>
            <person name="Garcia-Roger E.M."/>
            <person name="Carmona M.J."/>
            <person name="Serra M."/>
            <person name="Gomez A."/>
        </authorList>
    </citation>
    <scope>NUCLEOTIDE SEQUENCE [LARGE SCALE GENOMIC DNA]</scope>
    <source>
        <strain evidence="1">HYR1</strain>
    </source>
</reference>
<dbReference type="AlphaFoldDB" id="A0A3M7PS92"/>
<organism evidence="1 2">
    <name type="scientific">Brachionus plicatilis</name>
    <name type="common">Marine rotifer</name>
    <name type="synonym">Brachionus muelleri</name>
    <dbReference type="NCBI Taxonomy" id="10195"/>
    <lineage>
        <taxon>Eukaryota</taxon>
        <taxon>Metazoa</taxon>
        <taxon>Spiralia</taxon>
        <taxon>Gnathifera</taxon>
        <taxon>Rotifera</taxon>
        <taxon>Eurotatoria</taxon>
        <taxon>Monogononta</taxon>
        <taxon>Pseudotrocha</taxon>
        <taxon>Ploima</taxon>
        <taxon>Brachionidae</taxon>
        <taxon>Brachionus</taxon>
    </lineage>
</organism>
<dbReference type="OrthoDB" id="10231212at2759"/>
<evidence type="ECO:0000313" key="2">
    <source>
        <dbReference type="Proteomes" id="UP000276133"/>
    </source>
</evidence>
<accession>A0A3M7PS92</accession>
<protein>
    <submittedName>
        <fullName evidence="1">Uncharacterized protein</fullName>
    </submittedName>
</protein>
<dbReference type="EMBL" id="REGN01009145">
    <property type="protein sequence ID" value="RNA01854.1"/>
    <property type="molecule type" value="Genomic_DNA"/>
</dbReference>
<sequence>FHDSFLHTHSSDKIFCQKKILKPHQIICAMTFAYSVVYSIQTCPLIFSNTSMDILEFYGITNTMLRKNPLGFANSQSDKAVYNLKKVIFHLYHYDLTVSLLKKSLFTSSKSIWIIGQMNSIDKNIMDSLSVKEMYFETESIYALSQDGGLWLNSIQDTITQNTTFGSLTKISISVDKDYFFNESDICYFRHVPSNKSFYFYPMMIHYSRSCTCSKILFFSSFLHINKYSNLRESYRQSLEYWTLNSYIESCIDEQLFVYCQQKLDMCSLKKLKSSFIFQLNQRDLSFSDHYFDLYFLDR</sequence>
<comment type="caution">
    <text evidence="1">The sequence shown here is derived from an EMBL/GenBank/DDBJ whole genome shotgun (WGS) entry which is preliminary data.</text>
</comment>
<name>A0A3M7PS92_BRAPC</name>
<gene>
    <name evidence="1" type="ORF">BpHYR1_051573</name>
</gene>
<dbReference type="Proteomes" id="UP000276133">
    <property type="component" value="Unassembled WGS sequence"/>
</dbReference>
<evidence type="ECO:0000313" key="1">
    <source>
        <dbReference type="EMBL" id="RNA01854.1"/>
    </source>
</evidence>
<keyword evidence="2" id="KW-1185">Reference proteome</keyword>
<feature type="non-terminal residue" evidence="1">
    <location>
        <position position="1"/>
    </location>
</feature>
<proteinExistence type="predicted"/>